<organism evidence="1 2">
    <name type="scientific">Plakobranchus ocellatus</name>
    <dbReference type="NCBI Taxonomy" id="259542"/>
    <lineage>
        <taxon>Eukaryota</taxon>
        <taxon>Metazoa</taxon>
        <taxon>Spiralia</taxon>
        <taxon>Lophotrochozoa</taxon>
        <taxon>Mollusca</taxon>
        <taxon>Gastropoda</taxon>
        <taxon>Heterobranchia</taxon>
        <taxon>Euthyneura</taxon>
        <taxon>Panpulmonata</taxon>
        <taxon>Sacoglossa</taxon>
        <taxon>Placobranchoidea</taxon>
        <taxon>Plakobranchidae</taxon>
        <taxon>Plakobranchus</taxon>
    </lineage>
</organism>
<proteinExistence type="predicted"/>
<protein>
    <submittedName>
        <fullName evidence="1">Uncharacterized protein</fullName>
    </submittedName>
</protein>
<keyword evidence="2" id="KW-1185">Reference proteome</keyword>
<dbReference type="Proteomes" id="UP000735302">
    <property type="component" value="Unassembled WGS sequence"/>
</dbReference>
<evidence type="ECO:0000313" key="2">
    <source>
        <dbReference type="Proteomes" id="UP000735302"/>
    </source>
</evidence>
<sequence length="95" mass="10383">MVLGRCVLKKCALYQGLLKEHSGTVHLCSFDTEEPETGVEGAHSTVRAFPFAIVTRRFWTAVNSGVAEDTKVIGGTGTTFLTVLGGLHFVERWRS</sequence>
<dbReference type="AlphaFoldDB" id="A0AAV4B5G9"/>
<gene>
    <name evidence="1" type="ORF">PoB_004012400</name>
</gene>
<accession>A0AAV4B5G9</accession>
<comment type="caution">
    <text evidence="1">The sequence shown here is derived from an EMBL/GenBank/DDBJ whole genome shotgun (WGS) entry which is preliminary data.</text>
</comment>
<evidence type="ECO:0000313" key="1">
    <source>
        <dbReference type="EMBL" id="GFO13619.1"/>
    </source>
</evidence>
<dbReference type="EMBL" id="BLXT01004491">
    <property type="protein sequence ID" value="GFO13619.1"/>
    <property type="molecule type" value="Genomic_DNA"/>
</dbReference>
<reference evidence="1 2" key="1">
    <citation type="journal article" date="2021" name="Elife">
        <title>Chloroplast acquisition without the gene transfer in kleptoplastic sea slugs, Plakobranchus ocellatus.</title>
        <authorList>
            <person name="Maeda T."/>
            <person name="Takahashi S."/>
            <person name="Yoshida T."/>
            <person name="Shimamura S."/>
            <person name="Takaki Y."/>
            <person name="Nagai Y."/>
            <person name="Toyoda A."/>
            <person name="Suzuki Y."/>
            <person name="Arimoto A."/>
            <person name="Ishii H."/>
            <person name="Satoh N."/>
            <person name="Nishiyama T."/>
            <person name="Hasebe M."/>
            <person name="Maruyama T."/>
            <person name="Minagawa J."/>
            <person name="Obokata J."/>
            <person name="Shigenobu S."/>
        </authorList>
    </citation>
    <scope>NUCLEOTIDE SEQUENCE [LARGE SCALE GENOMIC DNA]</scope>
</reference>
<name>A0AAV4B5G9_9GAST</name>